<dbReference type="Proteomes" id="UP000000226">
    <property type="component" value="Chromosome 4"/>
</dbReference>
<dbReference type="OMA" id="DWTSDEF"/>
<dbReference type="Gramene" id="ESW24739">
    <property type="protein sequence ID" value="ESW24739"/>
    <property type="gene ID" value="PHAVU_004G155900g"/>
</dbReference>
<feature type="region of interest" description="Disordered" evidence="8">
    <location>
        <begin position="453"/>
        <end position="477"/>
    </location>
</feature>
<accession>V7C3P5</accession>
<dbReference type="STRING" id="3885.V7C3P5"/>
<dbReference type="InterPro" id="IPR012416">
    <property type="entry name" value="CBP60"/>
</dbReference>
<dbReference type="AlphaFoldDB" id="V7C3P5"/>
<dbReference type="GO" id="GO:0005634">
    <property type="term" value="C:nucleus"/>
    <property type="evidence" value="ECO:0007669"/>
    <property type="project" value="UniProtKB-SubCell"/>
</dbReference>
<keyword evidence="7" id="KW-0539">Nucleus</keyword>
<dbReference type="Pfam" id="PF20451">
    <property type="entry name" value="Calmod_bind_M"/>
    <property type="match status" value="1"/>
</dbReference>
<evidence type="ECO:0000256" key="5">
    <source>
        <dbReference type="ARBA" id="ARBA00023159"/>
    </source>
</evidence>
<dbReference type="GO" id="GO:0043565">
    <property type="term" value="F:sequence-specific DNA binding"/>
    <property type="evidence" value="ECO:0007669"/>
    <property type="project" value="TreeGrafter"/>
</dbReference>
<evidence type="ECO:0000256" key="7">
    <source>
        <dbReference type="ARBA" id="ARBA00023242"/>
    </source>
</evidence>
<protein>
    <submittedName>
        <fullName evidence="12">Uncharacterized protein</fullName>
    </submittedName>
</protein>
<evidence type="ECO:0000313" key="13">
    <source>
        <dbReference type="Proteomes" id="UP000000226"/>
    </source>
</evidence>
<proteinExistence type="inferred from homology"/>
<keyword evidence="13" id="KW-1185">Reference proteome</keyword>
<dbReference type="OrthoDB" id="757051at2759"/>
<dbReference type="eggNOG" id="ENOG502QR87">
    <property type="taxonomic scope" value="Eukaryota"/>
</dbReference>
<dbReference type="SMR" id="V7C3P5"/>
<gene>
    <name evidence="12" type="ORF">PHAVU_004G155900g</name>
</gene>
<evidence type="ECO:0000256" key="3">
    <source>
        <dbReference type="ARBA" id="ARBA00023015"/>
    </source>
</evidence>
<feature type="region of interest" description="Disordered" evidence="8">
    <location>
        <begin position="1"/>
        <end position="28"/>
    </location>
</feature>
<keyword evidence="5" id="KW-0010">Activator</keyword>
<dbReference type="InterPro" id="IPR046829">
    <property type="entry name" value="Calmod_bind_C"/>
</dbReference>
<feature type="compositionally biased region" description="Polar residues" evidence="8">
    <location>
        <begin position="453"/>
        <end position="467"/>
    </location>
</feature>
<dbReference type="GO" id="GO:0080142">
    <property type="term" value="P:regulation of salicylic acid biosynthetic process"/>
    <property type="evidence" value="ECO:0007669"/>
    <property type="project" value="TreeGrafter"/>
</dbReference>
<comment type="subcellular location">
    <subcellularLocation>
        <location evidence="1">Nucleus</location>
    </subcellularLocation>
</comment>
<evidence type="ECO:0000256" key="6">
    <source>
        <dbReference type="ARBA" id="ARBA00023163"/>
    </source>
</evidence>
<evidence type="ECO:0000256" key="4">
    <source>
        <dbReference type="ARBA" id="ARBA00023125"/>
    </source>
</evidence>
<organism evidence="12 13">
    <name type="scientific">Phaseolus vulgaris</name>
    <name type="common">Kidney bean</name>
    <name type="synonym">French bean</name>
    <dbReference type="NCBI Taxonomy" id="3885"/>
    <lineage>
        <taxon>Eukaryota</taxon>
        <taxon>Viridiplantae</taxon>
        <taxon>Streptophyta</taxon>
        <taxon>Embryophyta</taxon>
        <taxon>Tracheophyta</taxon>
        <taxon>Spermatophyta</taxon>
        <taxon>Magnoliopsida</taxon>
        <taxon>eudicotyledons</taxon>
        <taxon>Gunneridae</taxon>
        <taxon>Pentapetalae</taxon>
        <taxon>rosids</taxon>
        <taxon>fabids</taxon>
        <taxon>Fabales</taxon>
        <taxon>Fabaceae</taxon>
        <taxon>Papilionoideae</taxon>
        <taxon>50 kb inversion clade</taxon>
        <taxon>NPAAA clade</taxon>
        <taxon>indigoferoid/millettioid clade</taxon>
        <taxon>Phaseoleae</taxon>
        <taxon>Phaseolus</taxon>
    </lineage>
</organism>
<dbReference type="PANTHER" id="PTHR31713">
    <property type="entry name" value="OS02G0177800 PROTEIN"/>
    <property type="match status" value="1"/>
</dbReference>
<evidence type="ECO:0000259" key="11">
    <source>
        <dbReference type="Pfam" id="PF20452"/>
    </source>
</evidence>
<keyword evidence="3" id="KW-0805">Transcription regulation</keyword>
<dbReference type="GO" id="GO:0003700">
    <property type="term" value="F:DNA-binding transcription factor activity"/>
    <property type="evidence" value="ECO:0007669"/>
    <property type="project" value="TreeGrafter"/>
</dbReference>
<keyword evidence="4" id="KW-0238">DNA-binding</keyword>
<comment type="similarity">
    <text evidence="2">Belongs to the plant ACBP60 protein family.</text>
</comment>
<dbReference type="InterPro" id="IPR046831">
    <property type="entry name" value="Calmodulin_bind_N"/>
</dbReference>
<feature type="compositionally biased region" description="Basic and acidic residues" evidence="8">
    <location>
        <begin position="1"/>
        <end position="23"/>
    </location>
</feature>
<evidence type="ECO:0000256" key="8">
    <source>
        <dbReference type="SAM" id="MobiDB-lite"/>
    </source>
</evidence>
<evidence type="ECO:0000259" key="10">
    <source>
        <dbReference type="Pfam" id="PF20451"/>
    </source>
</evidence>
<reference evidence="13" key="1">
    <citation type="journal article" date="2014" name="Nat. Genet.">
        <title>A reference genome for common bean and genome-wide analysis of dual domestications.</title>
        <authorList>
            <person name="Schmutz J."/>
            <person name="McClean P.E."/>
            <person name="Mamidi S."/>
            <person name="Wu G.A."/>
            <person name="Cannon S.B."/>
            <person name="Grimwood J."/>
            <person name="Jenkins J."/>
            <person name="Shu S."/>
            <person name="Song Q."/>
            <person name="Chavarro C."/>
            <person name="Torres-Torres M."/>
            <person name="Geffroy V."/>
            <person name="Moghaddam S.M."/>
            <person name="Gao D."/>
            <person name="Abernathy B."/>
            <person name="Barry K."/>
            <person name="Blair M."/>
            <person name="Brick M.A."/>
            <person name="Chovatia M."/>
            <person name="Gepts P."/>
            <person name="Goodstein D.M."/>
            <person name="Gonzales M."/>
            <person name="Hellsten U."/>
            <person name="Hyten D.L."/>
            <person name="Jia G."/>
            <person name="Kelly J.D."/>
            <person name="Kudrna D."/>
            <person name="Lee R."/>
            <person name="Richard M.M."/>
            <person name="Miklas P.N."/>
            <person name="Osorno J.M."/>
            <person name="Rodrigues J."/>
            <person name="Thareau V."/>
            <person name="Urrea C.A."/>
            <person name="Wang M."/>
            <person name="Yu Y."/>
            <person name="Zhang M."/>
            <person name="Wing R.A."/>
            <person name="Cregan P.B."/>
            <person name="Rokhsar D.S."/>
            <person name="Jackson S.A."/>
        </authorList>
    </citation>
    <scope>NUCLEOTIDE SEQUENCE [LARGE SCALE GENOMIC DNA]</scope>
    <source>
        <strain evidence="13">cv. G19833</strain>
    </source>
</reference>
<dbReference type="Pfam" id="PF20452">
    <property type="entry name" value="Calmod_bind_C"/>
    <property type="match status" value="1"/>
</dbReference>
<keyword evidence="6" id="KW-0804">Transcription</keyword>
<evidence type="ECO:0000259" key="9">
    <source>
        <dbReference type="Pfam" id="PF07887"/>
    </source>
</evidence>
<dbReference type="Pfam" id="PF07887">
    <property type="entry name" value="Calmodulin_bind"/>
    <property type="match status" value="1"/>
</dbReference>
<feature type="domain" description="Calmodulin binding protein C-terminal" evidence="11">
    <location>
        <begin position="322"/>
        <end position="382"/>
    </location>
</feature>
<name>V7C3P5_PHAVU</name>
<dbReference type="GO" id="GO:0005516">
    <property type="term" value="F:calmodulin binding"/>
    <property type="evidence" value="ECO:0007669"/>
    <property type="project" value="InterPro"/>
</dbReference>
<dbReference type="PANTHER" id="PTHR31713:SF75">
    <property type="entry name" value="CALMODULIN-BINDING-LIKE PROTEIN"/>
    <property type="match status" value="1"/>
</dbReference>
<dbReference type="InterPro" id="IPR046830">
    <property type="entry name" value="Calmod_bind_M"/>
</dbReference>
<feature type="domain" description="Calmodulin binding protein-like N-terminal" evidence="9">
    <location>
        <begin position="91"/>
        <end position="239"/>
    </location>
</feature>
<dbReference type="EMBL" id="CM002291">
    <property type="protein sequence ID" value="ESW24739.1"/>
    <property type="molecule type" value="Genomic_DNA"/>
</dbReference>
<feature type="domain" description="Calmodulin binding protein central" evidence="10">
    <location>
        <begin position="251"/>
        <end position="317"/>
    </location>
</feature>
<evidence type="ECO:0000256" key="2">
    <source>
        <dbReference type="ARBA" id="ARBA00007214"/>
    </source>
</evidence>
<evidence type="ECO:0000256" key="1">
    <source>
        <dbReference type="ARBA" id="ARBA00004123"/>
    </source>
</evidence>
<sequence length="477" mass="54045">MAAKRLFNDSQRDPDDKPDDKRMRNNTARPSFASVIGDVVMVNNLEHLFTALEPVLRRVVSEELEGGLRRWSLSHRSPSLRLRAMEQPSSLQLGFSKRLFLPIFTSSRILDFEENPMSIVLMEKSNNNQMVPTSLPHAIKLEIVALDGDFTPSENEGWTSDEFNRHILKERPGKRPLLAGELNLIMRDGIAPTGDMEFTDNSSWIRCRKFRVAVRVAPGSTQGVRIREGMTEAFVVKDHRGELYRKRYPPMLHDEVWRLEKIGKDGPYHKKLSSEGIKTVQEFLKLAVVDVLKLRNILGVSMSDKMWEVAIKHAMSCEMGSKLYIYHGPHFTIFLDPICKLVRAEVNGQTFSNRDQIPHLNKAYIDKLVREAYAKWPNLEEIDGVLNDNIAVLIQGDQPSASVVTYDQNHYYSEKSGSYVANNNTQMGCEWSLNQPYSTEAFGNEFPFSFSATQTDGDMTASGSSSVDVDGATTRHN</sequence>
<evidence type="ECO:0000313" key="12">
    <source>
        <dbReference type="EMBL" id="ESW24739.1"/>
    </source>
</evidence>